<proteinExistence type="predicted"/>
<dbReference type="EMBL" id="CAADFG010000054">
    <property type="protein sequence ID" value="VFJ93270.1"/>
    <property type="molecule type" value="Genomic_DNA"/>
</dbReference>
<accession>A0A450UNS0</accession>
<name>A0A450UNS0_9GAMM</name>
<dbReference type="AlphaFoldDB" id="A0A450UNS0"/>
<organism evidence="2">
    <name type="scientific">Candidatus Kentrum eta</name>
    <dbReference type="NCBI Taxonomy" id="2126337"/>
    <lineage>
        <taxon>Bacteria</taxon>
        <taxon>Pseudomonadati</taxon>
        <taxon>Pseudomonadota</taxon>
        <taxon>Gammaproteobacteria</taxon>
        <taxon>Candidatus Kentrum</taxon>
    </lineage>
</organism>
<reference evidence="2" key="1">
    <citation type="submission" date="2019-02" db="EMBL/GenBank/DDBJ databases">
        <authorList>
            <person name="Gruber-Vodicka R. H."/>
            <person name="Seah K. B. B."/>
        </authorList>
    </citation>
    <scope>NUCLEOTIDE SEQUENCE</scope>
    <source>
        <strain evidence="3">BECK_SA2B12</strain>
        <strain evidence="1">BECK_SA2B15</strain>
        <strain evidence="2">BECK_SA2B20</strain>
    </source>
</reference>
<gene>
    <name evidence="1" type="ORF">BECKH772A_GA0070896_1005414</name>
    <name evidence="2" type="ORF">BECKH772B_GA0070898_100562</name>
    <name evidence="3" type="ORF">BECKH772C_GA0070978_1005214</name>
</gene>
<evidence type="ECO:0000313" key="2">
    <source>
        <dbReference type="EMBL" id="VFJ94159.1"/>
    </source>
</evidence>
<dbReference type="EMBL" id="CAADFJ010000052">
    <property type="protein sequence ID" value="VFK00776.1"/>
    <property type="molecule type" value="Genomic_DNA"/>
</dbReference>
<evidence type="ECO:0000313" key="1">
    <source>
        <dbReference type="EMBL" id="VFJ93270.1"/>
    </source>
</evidence>
<dbReference type="EMBL" id="CAADFI010000056">
    <property type="protein sequence ID" value="VFJ94159.1"/>
    <property type="molecule type" value="Genomic_DNA"/>
</dbReference>
<protein>
    <submittedName>
        <fullName evidence="2">Uncharacterized protein</fullName>
    </submittedName>
</protein>
<evidence type="ECO:0000313" key="3">
    <source>
        <dbReference type="EMBL" id="VFK00776.1"/>
    </source>
</evidence>
<sequence length="46" mass="5378">MPVSLFLGKLRVCAHLRLFSFLPERKAMMLSQLALYSEHYELHLTS</sequence>